<comment type="caution">
    <text evidence="1">The sequence shown here is derived from an EMBL/GenBank/DDBJ whole genome shotgun (WGS) entry which is preliminary data.</text>
</comment>
<sequence>MAGNLRENFLPKTSNNVRQKKGSCYRCLKGNRFTAKEACIVCGAKYCCNCVLRAMGSMPEGRKCITCIGSRIDDEAKRANLGKTPRLLNRLLSAIEIKQIMRLEISCTINQLPPDSVYVNGEPLCQEQLVILQSCPNPPTKLAPGEYWYDKVSGLWGKVGHKPCQIISPQLEVGGHLMREASNGKTNVVINNREITKKELWMLQAAGEQCEGDPHFWLSADGSYQEEGQNYIRGCIWNKKRIKLVCALLSLPTPPNS</sequence>
<protein>
    <submittedName>
        <fullName evidence="1">Uncharacterized protein</fullName>
    </submittedName>
</protein>
<organism evidence="1 2">
    <name type="scientific">Xanthoceras sorbifolium</name>
    <dbReference type="NCBI Taxonomy" id="99658"/>
    <lineage>
        <taxon>Eukaryota</taxon>
        <taxon>Viridiplantae</taxon>
        <taxon>Streptophyta</taxon>
        <taxon>Embryophyta</taxon>
        <taxon>Tracheophyta</taxon>
        <taxon>Spermatophyta</taxon>
        <taxon>Magnoliopsida</taxon>
        <taxon>eudicotyledons</taxon>
        <taxon>Gunneridae</taxon>
        <taxon>Pentapetalae</taxon>
        <taxon>rosids</taxon>
        <taxon>malvids</taxon>
        <taxon>Sapindales</taxon>
        <taxon>Sapindaceae</taxon>
        <taxon>Xanthoceroideae</taxon>
        <taxon>Xanthoceras</taxon>
    </lineage>
</organism>
<reference evidence="1 2" key="1">
    <citation type="submission" date="2021-02" db="EMBL/GenBank/DDBJ databases">
        <title>Plant Genome Project.</title>
        <authorList>
            <person name="Zhang R.-G."/>
        </authorList>
    </citation>
    <scope>NUCLEOTIDE SEQUENCE [LARGE SCALE GENOMIC DNA]</scope>
    <source>
        <tissue evidence="1">Leaves</tissue>
    </source>
</reference>
<evidence type="ECO:0000313" key="1">
    <source>
        <dbReference type="EMBL" id="KAH7575149.1"/>
    </source>
</evidence>
<gene>
    <name evidence="1" type="ORF">JRO89_XS02G0054800</name>
</gene>
<accession>A0ABQ8IEQ1</accession>
<dbReference type="Proteomes" id="UP000827721">
    <property type="component" value="Unassembled WGS sequence"/>
</dbReference>
<dbReference type="EMBL" id="JAFEMO010000002">
    <property type="protein sequence ID" value="KAH7575149.1"/>
    <property type="molecule type" value="Genomic_DNA"/>
</dbReference>
<name>A0ABQ8IEQ1_9ROSI</name>
<dbReference type="PANTHER" id="PTHR36486:SF4">
    <property type="entry name" value="PH DOMAIN-CONTAINING PROTEIN"/>
    <property type="match status" value="1"/>
</dbReference>
<keyword evidence="2" id="KW-1185">Reference proteome</keyword>
<dbReference type="PANTHER" id="PTHR36486">
    <property type="entry name" value="OS01G0977800 PROTEIN"/>
    <property type="match status" value="1"/>
</dbReference>
<dbReference type="InterPro" id="IPR053057">
    <property type="entry name" value="XLG_GTP-binding"/>
</dbReference>
<proteinExistence type="predicted"/>
<evidence type="ECO:0000313" key="2">
    <source>
        <dbReference type="Proteomes" id="UP000827721"/>
    </source>
</evidence>